<dbReference type="InterPro" id="IPR050640">
    <property type="entry name" value="Bact_2-comp_sensor_kinase"/>
</dbReference>
<evidence type="ECO:0000256" key="3">
    <source>
        <dbReference type="ARBA" id="ARBA00022553"/>
    </source>
</evidence>
<dbReference type="KEGG" id="coh:EAV92_23695"/>
<keyword evidence="7" id="KW-1133">Transmembrane helix</keyword>
<dbReference type="GO" id="GO:0005886">
    <property type="term" value="C:plasma membrane"/>
    <property type="evidence" value="ECO:0007669"/>
    <property type="project" value="UniProtKB-SubCell"/>
</dbReference>
<comment type="subcellular location">
    <subcellularLocation>
        <location evidence="1">Cell membrane</location>
        <topology evidence="1">Multi-pass membrane protein</topology>
    </subcellularLocation>
</comment>
<evidence type="ECO:0000256" key="6">
    <source>
        <dbReference type="ARBA" id="ARBA00023136"/>
    </source>
</evidence>
<dbReference type="InterPro" id="IPR003594">
    <property type="entry name" value="HATPase_dom"/>
</dbReference>
<keyword evidence="4" id="KW-0808">Transferase</keyword>
<dbReference type="Gene3D" id="6.10.340.10">
    <property type="match status" value="1"/>
</dbReference>
<dbReference type="PANTHER" id="PTHR34220:SF7">
    <property type="entry name" value="SENSOR HISTIDINE KINASE YPDA"/>
    <property type="match status" value="1"/>
</dbReference>
<reference evidence="9 10" key="1">
    <citation type="submission" date="2018-10" db="EMBL/GenBank/DDBJ databases">
        <title>Genome Sequence of Cohnella sp.</title>
        <authorList>
            <person name="Srinivasan S."/>
            <person name="Kim M.K."/>
        </authorList>
    </citation>
    <scope>NUCLEOTIDE SEQUENCE [LARGE SCALE GENOMIC DNA]</scope>
    <source>
        <strain evidence="9 10">18JY8-7</strain>
    </source>
</reference>
<evidence type="ECO:0000256" key="7">
    <source>
        <dbReference type="SAM" id="Phobius"/>
    </source>
</evidence>
<evidence type="ECO:0000256" key="1">
    <source>
        <dbReference type="ARBA" id="ARBA00004651"/>
    </source>
</evidence>
<dbReference type="SUPFAM" id="SSF55874">
    <property type="entry name" value="ATPase domain of HSP90 chaperone/DNA topoisomerase II/histidine kinase"/>
    <property type="match status" value="1"/>
</dbReference>
<feature type="transmembrane region" description="Helical" evidence="7">
    <location>
        <begin position="304"/>
        <end position="324"/>
    </location>
</feature>
<dbReference type="PROSITE" id="PS50885">
    <property type="entry name" value="HAMP"/>
    <property type="match status" value="1"/>
</dbReference>
<dbReference type="RefSeq" id="WP_123043363.1">
    <property type="nucleotide sequence ID" value="NZ_CP033433.1"/>
</dbReference>
<accession>A0A3G3K4B5</accession>
<evidence type="ECO:0000313" key="9">
    <source>
        <dbReference type="EMBL" id="AYQ75282.1"/>
    </source>
</evidence>
<dbReference type="Pfam" id="PF02518">
    <property type="entry name" value="HATPase_c"/>
    <property type="match status" value="1"/>
</dbReference>
<dbReference type="InterPro" id="IPR036890">
    <property type="entry name" value="HATPase_C_sf"/>
</dbReference>
<dbReference type="SMART" id="SM00304">
    <property type="entry name" value="HAMP"/>
    <property type="match status" value="1"/>
</dbReference>
<dbReference type="Pfam" id="PF06580">
    <property type="entry name" value="His_kinase"/>
    <property type="match status" value="1"/>
</dbReference>
<organism evidence="9 10">
    <name type="scientific">Cohnella candidum</name>
    <dbReference type="NCBI Taxonomy" id="2674991"/>
    <lineage>
        <taxon>Bacteria</taxon>
        <taxon>Bacillati</taxon>
        <taxon>Bacillota</taxon>
        <taxon>Bacilli</taxon>
        <taxon>Bacillales</taxon>
        <taxon>Paenibacillaceae</taxon>
        <taxon>Cohnella</taxon>
    </lineage>
</organism>
<keyword evidence="7" id="KW-0812">Transmembrane</keyword>
<keyword evidence="2" id="KW-1003">Cell membrane</keyword>
<dbReference type="Gene3D" id="3.30.565.10">
    <property type="entry name" value="Histidine kinase-like ATPase, C-terminal domain"/>
    <property type="match status" value="1"/>
</dbReference>
<evidence type="ECO:0000256" key="2">
    <source>
        <dbReference type="ARBA" id="ARBA00022475"/>
    </source>
</evidence>
<sequence length="603" mass="68484">MPNRTIGLSLRTKTLIYLMAIVTPIFVFSWYASVVSGNETKKQVGSALLQLAKQTHTTLDRDILGISENTIKMIQEPLVQSMAKEMAGTPFELVRQYVALGELMNKYGVSDSFYSGLKYSLLIPVNDPSRYKFAPSYQQLANGVFFVDPKTSPWYKTVFDLKGKGNLQVLDHFGAQGAGKSLTFLRVVKDFATDLKTDIGIIAVTDLQTVLSNDMKAIELPESSEIYFTDRDNRILASKTNKQMGEKVRIPGEWLKQEESNSVVTLDQKTYLLAYHRSYPYDTKLIILTPVSIITSQATQTHRLIVFITAFYVFLILLTVSLFIRTFLRPLRKLGALVRSFVPGKELVLAHPPGRKRDEIGELTLSFFRMTRRLNEMIHERYVMEIKQKETELSMLQQQINPHLLYNTLESIYWHGIALGQKDVAEMVKDLSKLMRIGLSRGRDVISIGEEIEHAEAYLRLQQRRDKTAFRVEWEIDEACLQAQIPKITLQPLLENAIQHGVAKMEEEGRIVIRIRRMDEADIEITVSDNGYKPVDSNRLNAIAGEESPNEGYGIRNVQKRLKLHFGDRYGLFYESNPGGGVTARITIPDQERSGETGGEHHA</sequence>
<name>A0A3G3K4B5_9BACL</name>
<dbReference type="GO" id="GO:0000155">
    <property type="term" value="F:phosphorelay sensor kinase activity"/>
    <property type="evidence" value="ECO:0007669"/>
    <property type="project" value="InterPro"/>
</dbReference>
<evidence type="ECO:0000256" key="4">
    <source>
        <dbReference type="ARBA" id="ARBA00022679"/>
    </source>
</evidence>
<dbReference type="CDD" id="cd06225">
    <property type="entry name" value="HAMP"/>
    <property type="match status" value="1"/>
</dbReference>
<protein>
    <submittedName>
        <fullName evidence="9">Sensor histidine kinase</fullName>
    </submittedName>
</protein>
<keyword evidence="6 7" id="KW-0472">Membrane</keyword>
<dbReference type="EMBL" id="CP033433">
    <property type="protein sequence ID" value="AYQ75282.1"/>
    <property type="molecule type" value="Genomic_DNA"/>
</dbReference>
<keyword evidence="10" id="KW-1185">Reference proteome</keyword>
<evidence type="ECO:0000259" key="8">
    <source>
        <dbReference type="PROSITE" id="PS50885"/>
    </source>
</evidence>
<evidence type="ECO:0000256" key="5">
    <source>
        <dbReference type="ARBA" id="ARBA00022777"/>
    </source>
</evidence>
<dbReference type="InterPro" id="IPR003660">
    <property type="entry name" value="HAMP_dom"/>
</dbReference>
<feature type="transmembrane region" description="Helical" evidence="7">
    <location>
        <begin position="14"/>
        <end position="32"/>
    </location>
</feature>
<feature type="domain" description="HAMP" evidence="8">
    <location>
        <begin position="325"/>
        <end position="379"/>
    </location>
</feature>
<keyword evidence="5 9" id="KW-0418">Kinase</keyword>
<gene>
    <name evidence="9" type="ORF">EAV92_23695</name>
</gene>
<proteinExistence type="predicted"/>
<dbReference type="PANTHER" id="PTHR34220">
    <property type="entry name" value="SENSOR HISTIDINE KINASE YPDA"/>
    <property type="match status" value="1"/>
</dbReference>
<dbReference type="InterPro" id="IPR010559">
    <property type="entry name" value="Sig_transdc_His_kin_internal"/>
</dbReference>
<dbReference type="Proteomes" id="UP000269097">
    <property type="component" value="Chromosome"/>
</dbReference>
<evidence type="ECO:0000313" key="10">
    <source>
        <dbReference type="Proteomes" id="UP000269097"/>
    </source>
</evidence>
<dbReference type="AlphaFoldDB" id="A0A3G3K4B5"/>
<keyword evidence="3" id="KW-0597">Phosphoprotein</keyword>